<dbReference type="SUPFAM" id="SSF51735">
    <property type="entry name" value="NAD(P)-binding Rossmann-fold domains"/>
    <property type="match status" value="2"/>
</dbReference>
<dbReference type="PROSITE" id="PS00012">
    <property type="entry name" value="PHOSPHOPANTETHEINE"/>
    <property type="match status" value="1"/>
</dbReference>
<dbReference type="PROSITE" id="PS50075">
    <property type="entry name" value="CARRIER"/>
    <property type="match status" value="1"/>
</dbReference>
<dbReference type="Gene3D" id="3.40.47.10">
    <property type="match status" value="1"/>
</dbReference>
<dbReference type="CDD" id="cd00833">
    <property type="entry name" value="PKS"/>
    <property type="match status" value="1"/>
</dbReference>
<feature type="active site" description="Proton acceptor; for dehydratase activity" evidence="4">
    <location>
        <position position="1438"/>
    </location>
</feature>
<dbReference type="InterPro" id="IPR036736">
    <property type="entry name" value="ACP-like_sf"/>
</dbReference>
<dbReference type="InterPro" id="IPR016039">
    <property type="entry name" value="Thiolase-like"/>
</dbReference>
<dbReference type="Gene3D" id="3.40.50.720">
    <property type="entry name" value="NAD(P)-binding Rossmann-like Domain"/>
    <property type="match status" value="1"/>
</dbReference>
<dbReference type="Pfam" id="PF21089">
    <property type="entry name" value="PKS_DH_N"/>
    <property type="match status" value="1"/>
</dbReference>
<dbReference type="InterPro" id="IPR020841">
    <property type="entry name" value="PKS_Beta-ketoAc_synthase_dom"/>
</dbReference>
<dbReference type="InterPro" id="IPR049552">
    <property type="entry name" value="PKS_DH_N"/>
</dbReference>
<evidence type="ECO:0000256" key="2">
    <source>
        <dbReference type="ARBA" id="ARBA00022553"/>
    </source>
</evidence>
<proteinExistence type="predicted"/>
<feature type="active site" description="Proton donor; for dehydratase activity" evidence="4">
    <location>
        <position position="1606"/>
    </location>
</feature>
<sequence>MTTTHRAAAAAGLNDTIQGNTMKENQVSSGKIAIIGISGRFPGAPDVESFWNMLCESRSALRQFTPEEIRAGIDAHDYLTVPYVERQVAGGGWVGAGYHLPDVDKFDAGFFGYSPSEAELIDPQQRLFLEASWAAMEDAGYAPDGYRGTAAVYAGTGLSRYFLNNVYSNREIMCASDRDLIAGIGNEPDYLSNRVAYKLNLTGPSVTVQTACSTSLVAIHMACQALRAGECDLSLAGGSMATVPAGHGYHYTEGSLNSDDGCIRAFDAGAKGTVFSEGGVGVIVLKRLEDAEADDDNIYAVIRGSAVTNDGSHKAGYTAPGIDGQVEAVTRALKAARTNPDDIGYIEAHGTGTSLGDPIEITALTRAFRAHTDRSGYCAIGSVKTNVGHLAPAAGVAGVIKAALAARSGMLPPSLHYDTPNPRIDFPATPFFVNDRLNEWRTAPGSKRIAAVSSFGIGGTNAHLILEEPPVTKPTVSGEKLRIFPLSAKTPGALGRAAGQLARFLERHPETDLDDVAFTLQEGRRAFDQRGTVVARTAAELIGNLDKLAKEPGKTPALPATKKLALLFTGQGSQYAGMARELHAQFTVFRDTFDACCATLARHLDTDLARLLLAGAPTEADSALLRETRHAQPALFTVEYALAMQLQAWKIAPAALLGHSLGEYVAATVAGVFTLDDALRLVALRGRLMHAMPAGAMLSIGGGEAEARGCLREGIELAAVNSPRASVVSGPLAAIDALAAELEAAGTGCRRLQTSHAFHSAMMRPLAGQFRAAVAAAAPRAPTIPVVSNVTGTWLTAAEATDPDYWVRHLLSPVLFQAGVETLLADGCGFLVEAGPAGVLSTFVRHIAGTVAGKPAAVAVPLMRHPQDALPADRFLLAALGNLWAAGHALDYAGVDAFNLGRRIPLPTYPFARERHWMEPPLAPSGSLDAGLRRSADMGEWFHAASWRRQPWLDAVPALAGRKVLLLAHDDAQGNALAAALRGVGATVAWAEPGPAFGVLDDGAYWVRPDQPADWEALARHAGKPDAIVHAWLLPASGGDTVANSGATLELGFHTLLALTQAFGNDAGERLPLLSVASEVFDVQPGEAVDAVKATMLGAHLAIGYEHRAIASRVLDVQDGIQDRVEDRVEDVGRLMLDELARLQAAPHAPAGPADQFVAERHGARWLAHVETMAVPEPAVPATLAAEGTYLVTGGLGGLGLEFADVLVERGARHLVLVGRNTLPPQAEWNAWLAAHPGDAAGHERIRRLQRMAARGAQVATERCDITDPAAVRAMVGRVHGAMPPVRGVVHAAGIAGAGMMALKTRAQADAVLAPKVLGALAVEEALAGQPLDFFVVVSSLFGTIGGIGQADYAAANAFLDAFARSRSARGRRTLSLAYGGWREVGMAVAMGHTPSAPALPAGRTLAHPYLFSRAEEGATLRFTAHLRAQDHWALQDHRIHGTPVMPGTALIEMVRAAWEEAAGGGEGGEGHACTLGDVFFYRPLFVPADRLVTVDVLLQRVGEGYAVEVKEGDSPVLSATVSAGVRAGAPEADLAAIAEECRADVLEFPGGAAAMVGEDGFLELGRHWQVVRRIRLGGRQLLGELALPDGMADDAALGLHPALLDMATGPITGHLLARLDLGLQDEYLPFTYGALAVHGRLGTHLYSHVKFGGISDDRDVIRFDIALYAPDGTVLAEVTDFQLRRVPAGALKAQPAAAAPAVDDGSISPQEGRALFARALSLRNGGHWIVNPHPVDALLRKLRDERIAPAAAPVEKKKVVREDVIAAPPTNPTEEVLVGIIEGALGITPVGIHDNFFDLGIDSVIGIQVVSHARKHGVLLKPNQLFEHQTVAELAAVAEAIGEAPAPQAPAPEPELVAADDLNAVLHALAD</sequence>
<dbReference type="Pfam" id="PF00550">
    <property type="entry name" value="PP-binding"/>
    <property type="match status" value="1"/>
</dbReference>
<feature type="region of interest" description="C-terminal hotdog fold" evidence="4">
    <location>
        <begin position="1546"/>
        <end position="1693"/>
    </location>
</feature>
<dbReference type="EMBL" id="CP036401">
    <property type="protein sequence ID" value="QBI03964.1"/>
    <property type="molecule type" value="Genomic_DNA"/>
</dbReference>
<feature type="domain" description="PKS/mFAS DH" evidence="7">
    <location>
        <begin position="1408"/>
        <end position="1693"/>
    </location>
</feature>
<dbReference type="Pfam" id="PF00109">
    <property type="entry name" value="ketoacyl-synt"/>
    <property type="match status" value="1"/>
</dbReference>
<dbReference type="InterPro" id="IPR020807">
    <property type="entry name" value="PKS_DH"/>
</dbReference>
<dbReference type="Gene3D" id="1.10.1200.10">
    <property type="entry name" value="ACP-like"/>
    <property type="match status" value="1"/>
</dbReference>
<name>A0ABX5S1S8_9BURK</name>
<keyword evidence="9" id="KW-1185">Reference proteome</keyword>
<evidence type="ECO:0000259" key="5">
    <source>
        <dbReference type="PROSITE" id="PS50075"/>
    </source>
</evidence>
<keyword evidence="1" id="KW-0596">Phosphopantetheine</keyword>
<dbReference type="Pfam" id="PF22621">
    <property type="entry name" value="CurL-like_PKS_C"/>
    <property type="match status" value="1"/>
</dbReference>
<reference evidence="8 9" key="1">
    <citation type="submission" date="2019-02" db="EMBL/GenBank/DDBJ databases">
        <title>Draft Genome Sequences of Six Type Strains of the Genus Massilia.</title>
        <authorList>
            <person name="Miess H."/>
            <person name="Frediansyhah A."/>
            <person name="Gross H."/>
        </authorList>
    </citation>
    <scope>NUCLEOTIDE SEQUENCE [LARGE SCALE GENOMIC DNA]</scope>
    <source>
        <strain evidence="8 9">DSM 17472</strain>
    </source>
</reference>
<evidence type="ECO:0000313" key="8">
    <source>
        <dbReference type="EMBL" id="QBI03964.1"/>
    </source>
</evidence>
<dbReference type="SUPFAM" id="SSF55048">
    <property type="entry name" value="Probable ACP-binding domain of malonyl-CoA ACP transacylase"/>
    <property type="match status" value="1"/>
</dbReference>
<evidence type="ECO:0000313" key="9">
    <source>
        <dbReference type="Proteomes" id="UP000292307"/>
    </source>
</evidence>
<dbReference type="InterPro" id="IPR006162">
    <property type="entry name" value="Ppantetheine_attach_site"/>
</dbReference>
<accession>A0ABX5S1S8</accession>
<dbReference type="InterPro" id="IPR042104">
    <property type="entry name" value="PKS_dehydratase_sf"/>
</dbReference>
<dbReference type="InterPro" id="IPR049551">
    <property type="entry name" value="PKS_DH_C"/>
</dbReference>
<organism evidence="8 9">
    <name type="scientific">Pseudoduganella albidiflava</name>
    <dbReference type="NCBI Taxonomy" id="321983"/>
    <lineage>
        <taxon>Bacteria</taxon>
        <taxon>Pseudomonadati</taxon>
        <taxon>Pseudomonadota</taxon>
        <taxon>Betaproteobacteria</taxon>
        <taxon>Burkholderiales</taxon>
        <taxon>Oxalobacteraceae</taxon>
        <taxon>Telluria group</taxon>
        <taxon>Pseudoduganella</taxon>
    </lineage>
</organism>
<dbReference type="InterPro" id="IPR014030">
    <property type="entry name" value="Ketoacyl_synth_N"/>
</dbReference>
<dbReference type="InterPro" id="IPR049900">
    <property type="entry name" value="PKS_mFAS_DH"/>
</dbReference>
<feature type="region of interest" description="N-terminal hotdog fold" evidence="4">
    <location>
        <begin position="1408"/>
        <end position="1533"/>
    </location>
</feature>
<dbReference type="InterPro" id="IPR009081">
    <property type="entry name" value="PP-bd_ACP"/>
</dbReference>
<dbReference type="SUPFAM" id="SSF53901">
    <property type="entry name" value="Thiolase-like"/>
    <property type="match status" value="1"/>
</dbReference>
<dbReference type="Pfam" id="PF14765">
    <property type="entry name" value="PS-DH"/>
    <property type="match status" value="1"/>
</dbReference>
<dbReference type="InterPro" id="IPR016036">
    <property type="entry name" value="Malonyl_transacylase_ACP-bd"/>
</dbReference>
<evidence type="ECO:0000259" key="6">
    <source>
        <dbReference type="PROSITE" id="PS52004"/>
    </source>
</evidence>
<dbReference type="PANTHER" id="PTHR43775">
    <property type="entry name" value="FATTY ACID SYNTHASE"/>
    <property type="match status" value="1"/>
</dbReference>
<dbReference type="SUPFAM" id="SSF52151">
    <property type="entry name" value="FabD/lysophospholipase-like"/>
    <property type="match status" value="1"/>
</dbReference>
<dbReference type="InterPro" id="IPR020806">
    <property type="entry name" value="PKS_PP-bd"/>
</dbReference>
<protein>
    <submittedName>
        <fullName evidence="8">SDR family NAD(P)-dependent oxidoreductase</fullName>
    </submittedName>
</protein>
<evidence type="ECO:0000256" key="1">
    <source>
        <dbReference type="ARBA" id="ARBA00022450"/>
    </source>
</evidence>
<dbReference type="Pfam" id="PF00698">
    <property type="entry name" value="Acyl_transf_1"/>
    <property type="match status" value="1"/>
</dbReference>
<dbReference type="SMART" id="SM01294">
    <property type="entry name" value="PKS_PP_betabranch"/>
    <property type="match status" value="1"/>
</dbReference>
<feature type="domain" description="Ketosynthase family 3 (KS3)" evidence="6">
    <location>
        <begin position="29"/>
        <end position="468"/>
    </location>
</feature>
<dbReference type="InterPro" id="IPR018201">
    <property type="entry name" value="Ketoacyl_synth_AS"/>
</dbReference>
<evidence type="ECO:0000256" key="4">
    <source>
        <dbReference type="PROSITE-ProRule" id="PRU01363"/>
    </source>
</evidence>
<evidence type="ECO:0000259" key="7">
    <source>
        <dbReference type="PROSITE" id="PS52019"/>
    </source>
</evidence>
<dbReference type="InterPro" id="IPR050091">
    <property type="entry name" value="PKS_NRPS_Biosynth_Enz"/>
</dbReference>
<dbReference type="Pfam" id="PF02801">
    <property type="entry name" value="Ketoacyl-synt_C"/>
    <property type="match status" value="1"/>
</dbReference>
<dbReference type="SMART" id="SM00822">
    <property type="entry name" value="PKS_KR"/>
    <property type="match status" value="1"/>
</dbReference>
<dbReference type="Proteomes" id="UP000292307">
    <property type="component" value="Chromosome"/>
</dbReference>
<dbReference type="SUPFAM" id="SSF47336">
    <property type="entry name" value="ACP-like"/>
    <property type="match status" value="1"/>
</dbReference>
<dbReference type="PROSITE" id="PS00606">
    <property type="entry name" value="KS3_1"/>
    <property type="match status" value="1"/>
</dbReference>
<dbReference type="SMART" id="SM00826">
    <property type="entry name" value="PKS_DH"/>
    <property type="match status" value="1"/>
</dbReference>
<dbReference type="SMART" id="SM00825">
    <property type="entry name" value="PKS_KS"/>
    <property type="match status" value="1"/>
</dbReference>
<dbReference type="PROSITE" id="PS52019">
    <property type="entry name" value="PKS_MFAS_DH"/>
    <property type="match status" value="1"/>
</dbReference>
<dbReference type="Pfam" id="PF08659">
    <property type="entry name" value="KR"/>
    <property type="match status" value="1"/>
</dbReference>
<keyword evidence="3" id="KW-0808">Transferase</keyword>
<dbReference type="Gene3D" id="3.10.129.110">
    <property type="entry name" value="Polyketide synthase dehydratase"/>
    <property type="match status" value="1"/>
</dbReference>
<dbReference type="Gene3D" id="3.30.70.3290">
    <property type="match status" value="1"/>
</dbReference>
<keyword evidence="2" id="KW-0597">Phosphoprotein</keyword>
<dbReference type="PROSITE" id="PS52004">
    <property type="entry name" value="KS3_2"/>
    <property type="match status" value="1"/>
</dbReference>
<dbReference type="PANTHER" id="PTHR43775:SF51">
    <property type="entry name" value="INACTIVE PHENOLPHTHIOCEROL SYNTHESIS POLYKETIDE SYNTHASE TYPE I PKS1-RELATED"/>
    <property type="match status" value="1"/>
</dbReference>
<gene>
    <name evidence="8" type="ORF">EYF70_26470</name>
</gene>
<dbReference type="InterPro" id="IPR036291">
    <property type="entry name" value="NAD(P)-bd_dom_sf"/>
</dbReference>
<dbReference type="InterPro" id="IPR001227">
    <property type="entry name" value="Ac_transferase_dom_sf"/>
</dbReference>
<dbReference type="InterPro" id="IPR013968">
    <property type="entry name" value="PKS_KR"/>
</dbReference>
<dbReference type="Gene3D" id="3.40.366.10">
    <property type="entry name" value="Malonyl-Coenzyme A Acyl Carrier Protein, domain 2"/>
    <property type="match status" value="1"/>
</dbReference>
<evidence type="ECO:0000256" key="3">
    <source>
        <dbReference type="ARBA" id="ARBA00022679"/>
    </source>
</evidence>
<dbReference type="SMART" id="SM00823">
    <property type="entry name" value="PKS_PP"/>
    <property type="match status" value="1"/>
</dbReference>
<dbReference type="SMART" id="SM00827">
    <property type="entry name" value="PKS_AT"/>
    <property type="match status" value="1"/>
</dbReference>
<dbReference type="InterPro" id="IPR057326">
    <property type="entry name" value="KR_dom"/>
</dbReference>
<feature type="domain" description="Carrier" evidence="5">
    <location>
        <begin position="1769"/>
        <end position="1843"/>
    </location>
</feature>
<dbReference type="InterPro" id="IPR014031">
    <property type="entry name" value="Ketoacyl_synth_C"/>
</dbReference>
<dbReference type="InterPro" id="IPR014043">
    <property type="entry name" value="Acyl_transferase_dom"/>
</dbReference>
<dbReference type="InterPro" id="IPR016035">
    <property type="entry name" value="Acyl_Trfase/lysoPLipase"/>
</dbReference>